<feature type="compositionally biased region" description="Low complexity" evidence="1">
    <location>
        <begin position="189"/>
        <end position="199"/>
    </location>
</feature>
<feature type="region of interest" description="Disordered" evidence="1">
    <location>
        <begin position="1"/>
        <end position="25"/>
    </location>
</feature>
<comment type="caution">
    <text evidence="2">The sequence shown here is derived from an EMBL/GenBank/DDBJ whole genome shotgun (WGS) entry which is preliminary data.</text>
</comment>
<evidence type="ECO:0000313" key="3">
    <source>
        <dbReference type="Proteomes" id="UP000774617"/>
    </source>
</evidence>
<reference evidence="2 3" key="1">
    <citation type="journal article" date="2021" name="Nat. Commun.">
        <title>Genetic determinants of endophytism in the Arabidopsis root mycobiome.</title>
        <authorList>
            <person name="Mesny F."/>
            <person name="Miyauchi S."/>
            <person name="Thiergart T."/>
            <person name="Pickel B."/>
            <person name="Atanasova L."/>
            <person name="Karlsson M."/>
            <person name="Huettel B."/>
            <person name="Barry K.W."/>
            <person name="Haridas S."/>
            <person name="Chen C."/>
            <person name="Bauer D."/>
            <person name="Andreopoulos W."/>
            <person name="Pangilinan J."/>
            <person name="LaButti K."/>
            <person name="Riley R."/>
            <person name="Lipzen A."/>
            <person name="Clum A."/>
            <person name="Drula E."/>
            <person name="Henrissat B."/>
            <person name="Kohler A."/>
            <person name="Grigoriev I.V."/>
            <person name="Martin F.M."/>
            <person name="Hacquard S."/>
        </authorList>
    </citation>
    <scope>NUCLEOTIDE SEQUENCE [LARGE SCALE GENOMIC DNA]</scope>
    <source>
        <strain evidence="2 3">MPI-SDFR-AT-0080</strain>
    </source>
</reference>
<feature type="compositionally biased region" description="Basic and acidic residues" evidence="1">
    <location>
        <begin position="202"/>
        <end position="211"/>
    </location>
</feature>
<feature type="region of interest" description="Disordered" evidence="1">
    <location>
        <begin position="189"/>
        <end position="252"/>
    </location>
</feature>
<organism evidence="2 3">
    <name type="scientific">Macrophomina phaseolina</name>
    <dbReference type="NCBI Taxonomy" id="35725"/>
    <lineage>
        <taxon>Eukaryota</taxon>
        <taxon>Fungi</taxon>
        <taxon>Dikarya</taxon>
        <taxon>Ascomycota</taxon>
        <taxon>Pezizomycotina</taxon>
        <taxon>Dothideomycetes</taxon>
        <taxon>Dothideomycetes incertae sedis</taxon>
        <taxon>Botryosphaeriales</taxon>
        <taxon>Botryosphaeriaceae</taxon>
        <taxon>Macrophomina</taxon>
    </lineage>
</organism>
<feature type="region of interest" description="Disordered" evidence="1">
    <location>
        <begin position="120"/>
        <end position="144"/>
    </location>
</feature>
<keyword evidence="3" id="KW-1185">Reference proteome</keyword>
<feature type="compositionally biased region" description="Basic and acidic residues" evidence="1">
    <location>
        <begin position="11"/>
        <end position="25"/>
    </location>
</feature>
<name>A0ABQ8GJ43_9PEZI</name>
<gene>
    <name evidence="2" type="ORF">B0J12DRAFT_458610</name>
</gene>
<accession>A0ABQ8GJ43</accession>
<evidence type="ECO:0008006" key="4">
    <source>
        <dbReference type="Google" id="ProtNLM"/>
    </source>
</evidence>
<evidence type="ECO:0000313" key="2">
    <source>
        <dbReference type="EMBL" id="KAH7054617.1"/>
    </source>
</evidence>
<evidence type="ECO:0000256" key="1">
    <source>
        <dbReference type="SAM" id="MobiDB-lite"/>
    </source>
</evidence>
<protein>
    <recommendedName>
        <fullName evidence="4">Transmembrane protein</fullName>
    </recommendedName>
</protein>
<sequence length="252" mass="27583">MSLSPASARASDGESRSKGEARRQMKREALMHGVSPLEGSPSSTPFTTNLLFPCSTLRARKRVLSGSRGFCCASLSFSRAGTKFVARRMKESRVGWAWHAAAAFFFFFWPPCETDRRIKRKQTGGSEAVSLQPAQRPARRENGSDGLIPRLSADLFASSALTWDCNGMPLMTQIGAECAGGLKPCTTSRASRARSVSVTKELTAKREKEQEQTGMCNSERRSQRGRAGNSETGERLMPTRTSSAPRLQAGRR</sequence>
<dbReference type="EMBL" id="JAGTJR010000009">
    <property type="protein sequence ID" value="KAH7054617.1"/>
    <property type="molecule type" value="Genomic_DNA"/>
</dbReference>
<dbReference type="Proteomes" id="UP000774617">
    <property type="component" value="Unassembled WGS sequence"/>
</dbReference>
<proteinExistence type="predicted"/>